<evidence type="ECO:0000313" key="2">
    <source>
        <dbReference type="Proteomes" id="UP000826195"/>
    </source>
</evidence>
<sequence>MPGFKMNYTECANACNAPRMSTRARRIILSVWPMERRQKLILRPDKRRPDWELLQESDVLQILNLCLAMQKIRKLNNTDRNNAALNMRQWISDTLKNDHFSKNKDTEEHDSINSDC</sequence>
<keyword evidence="2" id="KW-1185">Reference proteome</keyword>
<name>A0AAV7ITV3_COTGL</name>
<dbReference type="Proteomes" id="UP000826195">
    <property type="component" value="Unassembled WGS sequence"/>
</dbReference>
<proteinExistence type="predicted"/>
<comment type="caution">
    <text evidence="1">The sequence shown here is derived from an EMBL/GenBank/DDBJ whole genome shotgun (WGS) entry which is preliminary data.</text>
</comment>
<dbReference type="EMBL" id="JAHXZJ010000838">
    <property type="protein sequence ID" value="KAH0556362.1"/>
    <property type="molecule type" value="Genomic_DNA"/>
</dbReference>
<dbReference type="AlphaFoldDB" id="A0AAV7ITV3"/>
<reference evidence="1 2" key="1">
    <citation type="journal article" date="2021" name="J. Hered.">
        <title>A chromosome-level genome assembly of the parasitoid wasp, Cotesia glomerata (Hymenoptera: Braconidae).</title>
        <authorList>
            <person name="Pinto B.J."/>
            <person name="Weis J.J."/>
            <person name="Gamble T."/>
            <person name="Ode P.J."/>
            <person name="Paul R."/>
            <person name="Zaspel J.M."/>
        </authorList>
    </citation>
    <scope>NUCLEOTIDE SEQUENCE [LARGE SCALE GENOMIC DNA]</scope>
    <source>
        <strain evidence="1">CgM1</strain>
    </source>
</reference>
<gene>
    <name evidence="1" type="ORF">KQX54_000242</name>
</gene>
<protein>
    <submittedName>
        <fullName evidence="1">Uncharacterized protein</fullName>
    </submittedName>
</protein>
<organism evidence="1 2">
    <name type="scientific">Cotesia glomerata</name>
    <name type="common">Lepidopteran parasitic wasp</name>
    <name type="synonym">Apanteles glomeratus</name>
    <dbReference type="NCBI Taxonomy" id="32391"/>
    <lineage>
        <taxon>Eukaryota</taxon>
        <taxon>Metazoa</taxon>
        <taxon>Ecdysozoa</taxon>
        <taxon>Arthropoda</taxon>
        <taxon>Hexapoda</taxon>
        <taxon>Insecta</taxon>
        <taxon>Pterygota</taxon>
        <taxon>Neoptera</taxon>
        <taxon>Endopterygota</taxon>
        <taxon>Hymenoptera</taxon>
        <taxon>Apocrita</taxon>
        <taxon>Ichneumonoidea</taxon>
        <taxon>Braconidae</taxon>
        <taxon>Microgastrinae</taxon>
        <taxon>Cotesia</taxon>
    </lineage>
</organism>
<accession>A0AAV7ITV3</accession>
<evidence type="ECO:0000313" key="1">
    <source>
        <dbReference type="EMBL" id="KAH0556362.1"/>
    </source>
</evidence>